<keyword evidence="4" id="KW-1185">Reference proteome</keyword>
<dbReference type="InterPro" id="IPR032675">
    <property type="entry name" value="LRR_dom_sf"/>
</dbReference>
<evidence type="ECO:0000256" key="1">
    <source>
        <dbReference type="SAM" id="MobiDB-lite"/>
    </source>
</evidence>
<dbReference type="InterPro" id="IPR018958">
    <property type="entry name" value="Knr4/Smi1-like_dom"/>
</dbReference>
<dbReference type="RefSeq" id="WP_343951586.1">
    <property type="nucleotide sequence ID" value="NZ_BAAAHQ010000021.1"/>
</dbReference>
<dbReference type="Gene3D" id="3.80.10.10">
    <property type="entry name" value="Ribonuclease Inhibitor"/>
    <property type="match status" value="1"/>
</dbReference>
<evidence type="ECO:0000259" key="2">
    <source>
        <dbReference type="SMART" id="SM00860"/>
    </source>
</evidence>
<feature type="domain" description="Knr4/Smi1-like" evidence="2">
    <location>
        <begin position="67"/>
        <end position="209"/>
    </location>
</feature>
<dbReference type="InterPro" id="IPR037883">
    <property type="entry name" value="Knr4/Smi1-like_sf"/>
</dbReference>
<dbReference type="SUPFAM" id="SSF160631">
    <property type="entry name" value="SMI1/KNR4-like"/>
    <property type="match status" value="1"/>
</dbReference>
<accession>A0ABP4AFW6</accession>
<organism evidence="3 4">
    <name type="scientific">Nonomuraea longicatena</name>
    <dbReference type="NCBI Taxonomy" id="83682"/>
    <lineage>
        <taxon>Bacteria</taxon>
        <taxon>Bacillati</taxon>
        <taxon>Actinomycetota</taxon>
        <taxon>Actinomycetes</taxon>
        <taxon>Streptosporangiales</taxon>
        <taxon>Streptosporangiaceae</taxon>
        <taxon>Nonomuraea</taxon>
    </lineage>
</organism>
<protein>
    <recommendedName>
        <fullName evidence="2">Knr4/Smi1-like domain-containing protein</fullName>
    </recommendedName>
</protein>
<dbReference type="Proteomes" id="UP001501578">
    <property type="component" value="Unassembled WGS sequence"/>
</dbReference>
<dbReference type="Pfam" id="PF09346">
    <property type="entry name" value="SMI1_KNR4"/>
    <property type="match status" value="1"/>
</dbReference>
<dbReference type="PANTHER" id="PTHR47432">
    <property type="entry name" value="CELL WALL ASSEMBLY REGULATOR SMI1"/>
    <property type="match status" value="1"/>
</dbReference>
<dbReference type="SMART" id="SM00860">
    <property type="entry name" value="SMI1_KNR4"/>
    <property type="match status" value="1"/>
</dbReference>
<reference evidence="4" key="1">
    <citation type="journal article" date="2019" name="Int. J. Syst. Evol. Microbiol.">
        <title>The Global Catalogue of Microorganisms (GCM) 10K type strain sequencing project: providing services to taxonomists for standard genome sequencing and annotation.</title>
        <authorList>
            <consortium name="The Broad Institute Genomics Platform"/>
            <consortium name="The Broad Institute Genome Sequencing Center for Infectious Disease"/>
            <person name="Wu L."/>
            <person name="Ma J."/>
        </authorList>
    </citation>
    <scope>NUCLEOTIDE SEQUENCE [LARGE SCALE GENOMIC DNA]</scope>
    <source>
        <strain evidence="4">JCM 11136</strain>
    </source>
</reference>
<evidence type="ECO:0000313" key="4">
    <source>
        <dbReference type="Proteomes" id="UP001501578"/>
    </source>
</evidence>
<dbReference type="InterPro" id="IPR051873">
    <property type="entry name" value="KNR4/SMI1_regulator"/>
</dbReference>
<comment type="caution">
    <text evidence="3">The sequence shown here is derived from an EMBL/GenBank/DDBJ whole genome shotgun (WGS) entry which is preliminary data.</text>
</comment>
<dbReference type="PANTHER" id="PTHR47432:SF1">
    <property type="entry name" value="CELL WALL ASSEMBLY REGULATOR SMI1"/>
    <property type="match status" value="1"/>
</dbReference>
<name>A0ABP4AFW6_9ACTN</name>
<proteinExistence type="predicted"/>
<evidence type="ECO:0000313" key="3">
    <source>
        <dbReference type="EMBL" id="GAA0934439.1"/>
    </source>
</evidence>
<sequence length="416" mass="46454">MATSSRQKLPILHVVDEDFVLPDRGDEQEGPASAVPAGDPDEAVRLFHHYRRLMAQILGYEEKLPGPASEDDLVAVEQRLGVALPPDLRALYGIADGDGDLINPLFDRNEWLPLSELGDQDDEWLDISQEWQYEPWRETVFDAQPPNTVRRSQLRPDWVRFAFDTGGNWLAVDMDPGPDGRPGQVIRLGVDYRHGPTYVADSVTTFLRRLVEALERGDYTSHDRSLWIDSDLPDLPREHSKYRDDRPSLARATQAGPRVQEVRVADVEDCAFLAAVPEVSSLALSSKGSPDLTPLGGLPIEYLELDVDSPDLTAPARNRELRSLSVTCARPVELAPLRTVPNLWALDIAAASVADLATVAELKGLRYLEVTQDQWRELSELDDLPPLAVIGIHPRRPDRDVRFSTDWVTDYGEPPA</sequence>
<gene>
    <name evidence="3" type="ORF">GCM10009560_41640</name>
</gene>
<feature type="compositionally biased region" description="Basic and acidic residues" evidence="1">
    <location>
        <begin position="237"/>
        <end position="248"/>
    </location>
</feature>
<dbReference type="EMBL" id="BAAAHQ010000021">
    <property type="protein sequence ID" value="GAA0934439.1"/>
    <property type="molecule type" value="Genomic_DNA"/>
</dbReference>
<feature type="region of interest" description="Disordered" evidence="1">
    <location>
        <begin position="237"/>
        <end position="258"/>
    </location>
</feature>
<dbReference type="Gene3D" id="3.40.1580.10">
    <property type="entry name" value="SMI1/KNR4-like"/>
    <property type="match status" value="1"/>
</dbReference>